<reference evidence="1" key="3">
    <citation type="submission" date="2024-09" db="EMBL/GenBank/DDBJ databases">
        <authorList>
            <person name="Sun Q."/>
            <person name="Mori K."/>
        </authorList>
    </citation>
    <scope>NUCLEOTIDE SEQUENCE</scope>
    <source>
        <strain evidence="1">ICMP 19515</strain>
    </source>
</reference>
<evidence type="ECO:0000313" key="3">
    <source>
        <dbReference type="Proteomes" id="UP001595648"/>
    </source>
</evidence>
<dbReference type="Proteomes" id="UP001595648">
    <property type="component" value="Unassembled WGS sequence"/>
</dbReference>
<gene>
    <name evidence="1" type="ORF">ACFOJ9_02900</name>
    <name evidence="2" type="ORF">ACFOJ9_03790</name>
</gene>
<dbReference type="EMBL" id="JBHRVD010000001">
    <property type="protein sequence ID" value="MFC3320769.1"/>
    <property type="molecule type" value="Genomic_DNA"/>
</dbReference>
<comment type="caution">
    <text evidence="1">The sequence shown here is derived from an EMBL/GenBank/DDBJ whole genome shotgun (WGS) entry which is preliminary data.</text>
</comment>
<name>A0ABV7MHH4_9HYPH</name>
<proteinExistence type="predicted"/>
<organism evidence="1 3">
    <name type="scientific">Mesorhizobium cantuariense</name>
    <dbReference type="NCBI Taxonomy" id="1300275"/>
    <lineage>
        <taxon>Bacteria</taxon>
        <taxon>Pseudomonadati</taxon>
        <taxon>Pseudomonadota</taxon>
        <taxon>Alphaproteobacteria</taxon>
        <taxon>Hyphomicrobiales</taxon>
        <taxon>Phyllobacteriaceae</taxon>
        <taxon>Mesorhizobium</taxon>
    </lineage>
</organism>
<dbReference type="EMBL" id="JBHRVD010000001">
    <property type="protein sequence ID" value="MFC3320920.1"/>
    <property type="molecule type" value="Genomic_DNA"/>
</dbReference>
<dbReference type="Pfam" id="PF05488">
    <property type="entry name" value="PAAR_motif"/>
    <property type="match status" value="1"/>
</dbReference>
<accession>A0ABV7MHH4</accession>
<evidence type="ECO:0000313" key="2">
    <source>
        <dbReference type="EMBL" id="MFC3320920.1"/>
    </source>
</evidence>
<dbReference type="InterPro" id="IPR008727">
    <property type="entry name" value="PAAR_motif"/>
</dbReference>
<keyword evidence="3" id="KW-1185">Reference proteome</keyword>
<reference evidence="3" key="2">
    <citation type="journal article" date="2019" name="Int. J. Syst. Evol. Microbiol.">
        <title>The Global Catalogue of Microorganisms (GCM) 10K type strain sequencing project: providing services to taxonomists for standard genome sequencing and annotation.</title>
        <authorList>
            <consortium name="The Broad Institute Genomics Platform"/>
            <consortium name="The Broad Institute Genome Sequencing Center for Infectious Disease"/>
            <person name="Wu L."/>
            <person name="Ma J."/>
        </authorList>
    </citation>
    <scope>NUCLEOTIDE SEQUENCE [LARGE SCALE GENOMIC DNA]</scope>
    <source>
        <strain evidence="3">ICMP 19515</strain>
    </source>
</reference>
<evidence type="ECO:0000313" key="1">
    <source>
        <dbReference type="EMBL" id="MFC3320769.1"/>
    </source>
</evidence>
<dbReference type="RefSeq" id="WP_378921789.1">
    <property type="nucleotide sequence ID" value="NZ_JBHRVD010000001.1"/>
</dbReference>
<dbReference type="Gene3D" id="2.60.200.60">
    <property type="match status" value="2"/>
</dbReference>
<protein>
    <submittedName>
        <fullName evidence="1">PAAR domain-containing protein</fullName>
    </submittedName>
</protein>
<dbReference type="CDD" id="cd14738">
    <property type="entry name" value="PAAR_2"/>
    <property type="match status" value="1"/>
</dbReference>
<sequence length="103" mass="10837">MDMVGQLVSLKGHMHICPLVEPGPRPHIGGPVILTGQNFVCVEGVPIATVSDRCLCSGAPTTSDSIKEGSSIARINGKRIARMGDSCSHGGRLVQGVPWITFE</sequence>
<reference evidence="1" key="1">
    <citation type="journal article" date="2014" name="Int. J. Syst. Evol. Microbiol.">
        <title>Complete genome of a new Firmicutes species belonging to the dominant human colonic microbiota ('Ruminococcus bicirculans') reveals two chromosomes and a selective capacity to utilize plant glucans.</title>
        <authorList>
            <consortium name="NISC Comparative Sequencing Program"/>
            <person name="Wegmann U."/>
            <person name="Louis P."/>
            <person name="Goesmann A."/>
            <person name="Henrissat B."/>
            <person name="Duncan S.H."/>
            <person name="Flint H.J."/>
        </authorList>
    </citation>
    <scope>NUCLEOTIDE SEQUENCE</scope>
    <source>
        <strain evidence="1">ICMP 19515</strain>
    </source>
</reference>